<dbReference type="SUPFAM" id="SSF52833">
    <property type="entry name" value="Thioredoxin-like"/>
    <property type="match status" value="3"/>
</dbReference>
<dbReference type="InterPro" id="IPR036249">
    <property type="entry name" value="Thioredoxin-like_sf"/>
</dbReference>
<dbReference type="InterPro" id="IPR033658">
    <property type="entry name" value="GRX_PICOT-like"/>
</dbReference>
<dbReference type="PANTHER" id="PTHR10293:SF73">
    <property type="entry name" value="GLUTAREDOXIN-3"/>
    <property type="match status" value="1"/>
</dbReference>
<dbReference type="Gene3D" id="3.40.30.10">
    <property type="entry name" value="Glutaredoxin"/>
    <property type="match status" value="3"/>
</dbReference>
<keyword evidence="1" id="KW-0479">Metal-binding</keyword>
<keyword evidence="3" id="KW-0411">Iron-sulfur</keyword>
<dbReference type="PROSITE" id="PS51354">
    <property type="entry name" value="GLUTAREDOXIN_2"/>
    <property type="match status" value="2"/>
</dbReference>
<proteinExistence type="predicted"/>
<reference evidence="5" key="1">
    <citation type="submission" date="2021-02" db="EMBL/GenBank/DDBJ databases">
        <authorList>
            <person name="Nowell W R."/>
        </authorList>
    </citation>
    <scope>NUCLEOTIDE SEQUENCE</scope>
</reference>
<dbReference type="InterPro" id="IPR004480">
    <property type="entry name" value="Monothiol_GRX-rel"/>
</dbReference>
<evidence type="ECO:0000256" key="2">
    <source>
        <dbReference type="ARBA" id="ARBA00023004"/>
    </source>
</evidence>
<evidence type="ECO:0000313" key="5">
    <source>
        <dbReference type="EMBL" id="CAF0791617.1"/>
    </source>
</evidence>
<evidence type="ECO:0000256" key="1">
    <source>
        <dbReference type="ARBA" id="ARBA00022723"/>
    </source>
</evidence>
<dbReference type="NCBIfam" id="TIGR00365">
    <property type="entry name" value="Grx4 family monothiol glutaredoxin"/>
    <property type="match status" value="1"/>
</dbReference>
<dbReference type="InterPro" id="IPR002109">
    <property type="entry name" value="Glutaredoxin"/>
</dbReference>
<dbReference type="PANTHER" id="PTHR10293">
    <property type="entry name" value="GLUTAREDOXIN FAMILY MEMBER"/>
    <property type="match status" value="1"/>
</dbReference>
<evidence type="ECO:0000256" key="3">
    <source>
        <dbReference type="ARBA" id="ARBA00023014"/>
    </source>
</evidence>
<dbReference type="GO" id="GO:0006879">
    <property type="term" value="P:intracellular iron ion homeostasis"/>
    <property type="evidence" value="ECO:0007669"/>
    <property type="project" value="TreeGrafter"/>
</dbReference>
<dbReference type="EMBL" id="CAJNOQ010000355">
    <property type="protein sequence ID" value="CAF0791617.1"/>
    <property type="molecule type" value="Genomic_DNA"/>
</dbReference>
<dbReference type="Proteomes" id="UP000663829">
    <property type="component" value="Unassembled WGS sequence"/>
</dbReference>
<evidence type="ECO:0000313" key="6">
    <source>
        <dbReference type="EMBL" id="CAF3575835.1"/>
    </source>
</evidence>
<name>A0A813RXL1_9BILA</name>
<dbReference type="GO" id="GO:0005634">
    <property type="term" value="C:nucleus"/>
    <property type="evidence" value="ECO:0007669"/>
    <property type="project" value="TreeGrafter"/>
</dbReference>
<feature type="domain" description="Glutaredoxin" evidence="4">
    <location>
        <begin position="279"/>
        <end position="344"/>
    </location>
</feature>
<dbReference type="GO" id="GO:0046872">
    <property type="term" value="F:metal ion binding"/>
    <property type="evidence" value="ECO:0007669"/>
    <property type="project" value="UniProtKB-KW"/>
</dbReference>
<dbReference type="Proteomes" id="UP000681722">
    <property type="component" value="Unassembled WGS sequence"/>
</dbReference>
<dbReference type="AlphaFoldDB" id="A0A813RXL1"/>
<evidence type="ECO:0000313" key="7">
    <source>
        <dbReference type="Proteomes" id="UP000663829"/>
    </source>
</evidence>
<evidence type="ECO:0000259" key="4">
    <source>
        <dbReference type="Pfam" id="PF00462"/>
    </source>
</evidence>
<keyword evidence="7" id="KW-1185">Reference proteome</keyword>
<dbReference type="CDD" id="cd03028">
    <property type="entry name" value="GRX_PICOT_like"/>
    <property type="match status" value="2"/>
</dbReference>
<gene>
    <name evidence="5" type="ORF">GPM918_LOCUS3030</name>
    <name evidence="6" type="ORF">SRO942_LOCUS3030</name>
</gene>
<dbReference type="GO" id="GO:0051536">
    <property type="term" value="F:iron-sulfur cluster binding"/>
    <property type="evidence" value="ECO:0007669"/>
    <property type="project" value="UniProtKB-KW"/>
</dbReference>
<dbReference type="Pfam" id="PF00462">
    <property type="entry name" value="Glutaredoxin"/>
    <property type="match status" value="2"/>
</dbReference>
<organism evidence="5 7">
    <name type="scientific">Didymodactylos carnosus</name>
    <dbReference type="NCBI Taxonomy" id="1234261"/>
    <lineage>
        <taxon>Eukaryota</taxon>
        <taxon>Metazoa</taxon>
        <taxon>Spiralia</taxon>
        <taxon>Gnathifera</taxon>
        <taxon>Rotifera</taxon>
        <taxon>Eurotatoria</taxon>
        <taxon>Bdelloidea</taxon>
        <taxon>Philodinida</taxon>
        <taxon>Philodinidae</taxon>
        <taxon>Didymodactylos</taxon>
    </lineage>
</organism>
<dbReference type="EMBL" id="CAJOBC010000355">
    <property type="protein sequence ID" value="CAF3575835.1"/>
    <property type="molecule type" value="Genomic_DNA"/>
</dbReference>
<accession>A0A813RXL1</accession>
<dbReference type="OrthoDB" id="415696at2759"/>
<comment type="caution">
    <text evidence="5">The sequence shown here is derived from an EMBL/GenBank/DDBJ whole genome shotgun (WGS) entry which is preliminary data.</text>
</comment>
<dbReference type="FunFam" id="3.40.30.10:FF:000012">
    <property type="entry name" value="Monothiol glutaredoxin"/>
    <property type="match status" value="1"/>
</dbReference>
<feature type="domain" description="Glutaredoxin" evidence="4">
    <location>
        <begin position="171"/>
        <end position="235"/>
    </location>
</feature>
<sequence>MSDRKLNVLPTTTALSFANISNIEDITLLKTTKEFDDFLSLSSVSHTLLLVHIELKNSEVCKTLNDALLSLTREPEFIHKLQLCCVNAEGDVDDLLNRYNVTSAPTILLVHKKQVIDRVDGFNQSELIKKIKSHLNTRDIVNTTINLQQQTSQSSDDTEQRIKQLLNRSSIILFMKGTPTSPLCGFSRQVCHLLDENNHKFDYFDVLSDGNLRERLKKHSNWPTYPQLYVNGELVGGLDILKEMIKSGEFQAKVRSQKNKELIVNSDRQLEKLINQASIMLFIKGSKEQLQCGFTKELLEILSRAKINNYKTFNILENEDVRQNLKIYSNWPTYPQIYVNGQLIGGLDKIKQLNEQGTLRETFNSNGQAV</sequence>
<keyword evidence="2" id="KW-0408">Iron</keyword>
<protein>
    <recommendedName>
        <fullName evidence="4">Glutaredoxin domain-containing protein</fullName>
    </recommendedName>
</protein>
<dbReference type="GO" id="GO:0005829">
    <property type="term" value="C:cytosol"/>
    <property type="evidence" value="ECO:0007669"/>
    <property type="project" value="TreeGrafter"/>
</dbReference>